<dbReference type="Pfam" id="PF02668">
    <property type="entry name" value="TauD"/>
    <property type="match status" value="1"/>
</dbReference>
<feature type="domain" description="TauD/TfdA-like" evidence="3">
    <location>
        <begin position="43"/>
        <end position="293"/>
    </location>
</feature>
<sequence>MSSPIVSQAIELAHFDLNNEVAYAVWRQQKWLDYPKSSEELIVTINDFMALTADEHAAVHSLLSKTNMCVYQAKEPEQVDKLVIKQFAAQFGYKNLDTNICADKDSISSLQTKDAGRHAGYIPYSNRKISWHTDGYYNKPENTIRGMLLHCVNNAPLGGENQYLDPDILYIHLRDKNPDFIRALMDKKALTIPANEEVGAERAAQTGPVFSLDNRSNSLHLRYTARTRSIEWDDNSLLKQALVEITQYLAGDSAFIFTHKLKPGQGVLCNNVLHNRTAFEEQDTAEGKRLIYRARYYDQCN</sequence>
<dbReference type="SUPFAM" id="SSF51197">
    <property type="entry name" value="Clavaminate synthase-like"/>
    <property type="match status" value="1"/>
</dbReference>
<dbReference type="Gene3D" id="3.60.130.10">
    <property type="entry name" value="Clavaminate synthase-like"/>
    <property type="match status" value="1"/>
</dbReference>
<proteinExistence type="predicted"/>
<keyword evidence="2" id="KW-0045">Antibiotic biosynthesis</keyword>
<evidence type="ECO:0000256" key="1">
    <source>
        <dbReference type="ARBA" id="ARBA00023002"/>
    </source>
</evidence>
<evidence type="ECO:0000259" key="3">
    <source>
        <dbReference type="Pfam" id="PF02668"/>
    </source>
</evidence>
<protein>
    <recommendedName>
        <fullName evidence="3">TauD/TfdA-like domain-containing protein</fullName>
    </recommendedName>
</protein>
<dbReference type="InterPro" id="IPR050411">
    <property type="entry name" value="AlphaKG_dependent_hydroxylases"/>
</dbReference>
<dbReference type="InterPro" id="IPR003819">
    <property type="entry name" value="TauD/TfdA-like"/>
</dbReference>
<organism evidence="4">
    <name type="scientific">hydrothermal vent metagenome</name>
    <dbReference type="NCBI Taxonomy" id="652676"/>
    <lineage>
        <taxon>unclassified sequences</taxon>
        <taxon>metagenomes</taxon>
        <taxon>ecological metagenomes</taxon>
    </lineage>
</organism>
<reference evidence="4" key="1">
    <citation type="submission" date="2018-06" db="EMBL/GenBank/DDBJ databases">
        <authorList>
            <person name="Zhirakovskaya E."/>
        </authorList>
    </citation>
    <scope>NUCLEOTIDE SEQUENCE</scope>
</reference>
<name>A0A3B0ZYX7_9ZZZZ</name>
<accession>A0A3B0ZYX7</accession>
<dbReference type="PANTHER" id="PTHR10696">
    <property type="entry name" value="GAMMA-BUTYROBETAINE HYDROXYLASE-RELATED"/>
    <property type="match status" value="1"/>
</dbReference>
<dbReference type="EMBL" id="UOFT01000004">
    <property type="protein sequence ID" value="VAW91169.1"/>
    <property type="molecule type" value="Genomic_DNA"/>
</dbReference>
<dbReference type="AlphaFoldDB" id="A0A3B0ZYX7"/>
<gene>
    <name evidence="4" type="ORF">MNBD_GAMMA23-181</name>
</gene>
<keyword evidence="1" id="KW-0560">Oxidoreductase</keyword>
<dbReference type="GO" id="GO:0016491">
    <property type="term" value="F:oxidoreductase activity"/>
    <property type="evidence" value="ECO:0007669"/>
    <property type="project" value="UniProtKB-KW"/>
</dbReference>
<evidence type="ECO:0000256" key="2">
    <source>
        <dbReference type="ARBA" id="ARBA00023194"/>
    </source>
</evidence>
<evidence type="ECO:0000313" key="4">
    <source>
        <dbReference type="EMBL" id="VAW91169.1"/>
    </source>
</evidence>
<dbReference type="InterPro" id="IPR042098">
    <property type="entry name" value="TauD-like_sf"/>
</dbReference>
<dbReference type="PANTHER" id="PTHR10696:SF56">
    <property type="entry name" value="TAUD_TFDA-LIKE DOMAIN-CONTAINING PROTEIN"/>
    <property type="match status" value="1"/>
</dbReference>
<dbReference type="GO" id="GO:0017000">
    <property type="term" value="P:antibiotic biosynthetic process"/>
    <property type="evidence" value="ECO:0007669"/>
    <property type="project" value="UniProtKB-KW"/>
</dbReference>